<evidence type="ECO:0000313" key="1">
    <source>
        <dbReference type="EMBL" id="KGA97356.1"/>
    </source>
</evidence>
<dbReference type="RefSeq" id="WP_003322174.1">
    <property type="nucleotide sequence ID" value="NZ_ALPT02000031.1"/>
</dbReference>
<evidence type="ECO:0000313" key="2">
    <source>
        <dbReference type="EMBL" id="THG90840.1"/>
    </source>
</evidence>
<name>A0A094WKI2_ALKAL</name>
<dbReference type="EMBL" id="JALP01000110">
    <property type="protein sequence ID" value="THG90840.1"/>
    <property type="molecule type" value="Genomic_DNA"/>
</dbReference>
<dbReference type="EMBL" id="ALPT02000031">
    <property type="protein sequence ID" value="KGA97356.1"/>
    <property type="molecule type" value="Genomic_DNA"/>
</dbReference>
<evidence type="ECO:0000313" key="4">
    <source>
        <dbReference type="Proteomes" id="UP000297014"/>
    </source>
</evidence>
<dbReference type="AlphaFoldDB" id="A0A094WKI2"/>
<dbReference type="Proteomes" id="UP000297014">
    <property type="component" value="Unassembled WGS sequence"/>
</dbReference>
<protein>
    <submittedName>
        <fullName evidence="1">Uncharacterized protein</fullName>
    </submittedName>
</protein>
<evidence type="ECO:0000313" key="3">
    <source>
        <dbReference type="Proteomes" id="UP000002754"/>
    </source>
</evidence>
<dbReference type="PROSITE" id="PS51257">
    <property type="entry name" value="PROKAR_LIPOPROTEIN"/>
    <property type="match status" value="1"/>
</dbReference>
<sequence>MRFLFILGLITLLISCGGEQEPVNTSSSHPIIAENRHLQVELIEYSITTFEEEPVIKTIMEVTTLENEFDLEQDFFYDLTLVPTGVEPLDFELIHEEKEIKNNRTFLTAFYSIDYDADLRNQTLVSQVHIKPNYYTYNIQFPNMSHHENNLTENDFLITELNVHKQVLEFTATDIHPIKGLDVSININNEKIYPTFSTTEYDTSGHAVAGKYEFFQNIPASFDLLISRNQLIEPVWTFSLPFEPNPQQQ</sequence>
<reference evidence="2 4" key="2">
    <citation type="submission" date="2014-01" db="EMBL/GenBank/DDBJ databases">
        <title>Draft genome sequencing of Bacillus alcalophilus CGMCC 1.3604.</title>
        <authorList>
            <person name="Yang J."/>
            <person name="Diao L."/>
            <person name="Yang S."/>
        </authorList>
    </citation>
    <scope>NUCLEOTIDE SEQUENCE [LARGE SCALE GENOMIC DNA]</scope>
    <source>
        <strain evidence="2 4">CGMCC 1.3604</strain>
    </source>
</reference>
<keyword evidence="3" id="KW-1185">Reference proteome</keyword>
<organism evidence="1 3">
    <name type="scientific">Alkalihalobacillus alcalophilus ATCC 27647 = CGMCC 1.3604</name>
    <dbReference type="NCBI Taxonomy" id="1218173"/>
    <lineage>
        <taxon>Bacteria</taxon>
        <taxon>Bacillati</taxon>
        <taxon>Bacillota</taxon>
        <taxon>Bacilli</taxon>
        <taxon>Bacillales</taxon>
        <taxon>Bacillaceae</taxon>
        <taxon>Alkalihalobacillus</taxon>
    </lineage>
</organism>
<gene>
    <name evidence="2" type="ORF">AJ85_08535</name>
    <name evidence="1" type="ORF">BALCAV_0210615</name>
</gene>
<proteinExistence type="predicted"/>
<dbReference type="eggNOG" id="ENOG5030CZ3">
    <property type="taxonomic scope" value="Bacteria"/>
</dbReference>
<dbReference type="Proteomes" id="UP000002754">
    <property type="component" value="Unassembled WGS sequence"/>
</dbReference>
<accession>A0A094WKI2</accession>
<reference evidence="1 3" key="1">
    <citation type="journal article" date="2014" name="Genome Announc.">
        <title>Draft Genome Sequence of Bacillus alcalophilus AV1934, a Classic Alkaliphile Isolated from Human Feces in 1934.</title>
        <authorList>
            <person name="Attie O."/>
            <person name="Jayaprakash A."/>
            <person name="Shah H."/>
            <person name="Paulsen I.T."/>
            <person name="Morino M."/>
            <person name="Takahashi Y."/>
            <person name="Narumi I."/>
            <person name="Sachidanandam R."/>
            <person name="Satoh K."/>
            <person name="Ito M."/>
            <person name="Krulwich T.A."/>
        </authorList>
    </citation>
    <scope>NUCLEOTIDE SEQUENCE [LARGE SCALE GENOMIC DNA]</scope>
    <source>
        <strain evidence="1 3">AV1934</strain>
    </source>
</reference>
<comment type="caution">
    <text evidence="1">The sequence shown here is derived from an EMBL/GenBank/DDBJ whole genome shotgun (WGS) entry which is preliminary data.</text>
</comment>
<dbReference type="OrthoDB" id="2866574at2"/>